<evidence type="ECO:0000313" key="1">
    <source>
        <dbReference type="Proteomes" id="UP000887564"/>
    </source>
</evidence>
<dbReference type="WBParaSite" id="PEQ_0000052901-mRNA-1">
    <property type="protein sequence ID" value="PEQ_0000052901-mRNA-1"/>
    <property type="gene ID" value="PEQ_0000052901"/>
</dbReference>
<accession>A0A914R2Q2</accession>
<name>A0A914R2Q2_PAREQ</name>
<keyword evidence="1" id="KW-1185">Reference proteome</keyword>
<sequence>MLIETSLFVLAGDFPIEQWKELIWKEIEEFAEQRAQRFTTARRTDDEAMSGTHYGR</sequence>
<dbReference type="AlphaFoldDB" id="A0A914R2Q2"/>
<dbReference type="Proteomes" id="UP000887564">
    <property type="component" value="Unplaced"/>
</dbReference>
<proteinExistence type="predicted"/>
<evidence type="ECO:0000313" key="2">
    <source>
        <dbReference type="WBParaSite" id="PEQ_0000052901-mRNA-1"/>
    </source>
</evidence>
<protein>
    <submittedName>
        <fullName evidence="2">Uncharacterized protein</fullName>
    </submittedName>
</protein>
<organism evidence="1 2">
    <name type="scientific">Parascaris equorum</name>
    <name type="common">Equine roundworm</name>
    <dbReference type="NCBI Taxonomy" id="6256"/>
    <lineage>
        <taxon>Eukaryota</taxon>
        <taxon>Metazoa</taxon>
        <taxon>Ecdysozoa</taxon>
        <taxon>Nematoda</taxon>
        <taxon>Chromadorea</taxon>
        <taxon>Rhabditida</taxon>
        <taxon>Spirurina</taxon>
        <taxon>Ascaridomorpha</taxon>
        <taxon>Ascaridoidea</taxon>
        <taxon>Ascarididae</taxon>
        <taxon>Parascaris</taxon>
    </lineage>
</organism>
<reference evidence="2" key="1">
    <citation type="submission" date="2022-11" db="UniProtKB">
        <authorList>
            <consortium name="WormBaseParasite"/>
        </authorList>
    </citation>
    <scope>IDENTIFICATION</scope>
</reference>